<sequence length="100" mass="10974">MPSVATFTSPDKRSVLGNNFGVDVAVLGSSDNSSVTGTRSFIIRGGFQLLIPFCGFLDYEENLLNNFIHIVISFNENGIPKLISKGYSYTLVNWMLSCSE</sequence>
<accession>A0ABN8WT53</accession>
<reference evidence="1" key="1">
    <citation type="submission" date="2022-10" db="EMBL/GenBank/DDBJ databases">
        <authorList>
            <person name="Byrne P K."/>
        </authorList>
    </citation>
    <scope>NUCLEOTIDE SEQUENCE</scope>
    <source>
        <strain evidence="1">ZP964</strain>
    </source>
</reference>
<organism evidence="1 2">
    <name type="scientific">Saccharomyces uvarum</name>
    <name type="common">Yeast</name>
    <name type="synonym">Saccharomyces bayanus var. uvarum</name>
    <dbReference type="NCBI Taxonomy" id="230603"/>
    <lineage>
        <taxon>Eukaryota</taxon>
        <taxon>Fungi</taxon>
        <taxon>Dikarya</taxon>
        <taxon>Ascomycota</taxon>
        <taxon>Saccharomycotina</taxon>
        <taxon>Saccharomycetes</taxon>
        <taxon>Saccharomycetales</taxon>
        <taxon>Saccharomycetaceae</taxon>
        <taxon>Saccharomyces</taxon>
    </lineage>
</organism>
<keyword evidence="2" id="KW-1185">Reference proteome</keyword>
<protein>
    <submittedName>
        <fullName evidence="1">Uncharacterized protein</fullName>
    </submittedName>
</protein>
<evidence type="ECO:0000313" key="1">
    <source>
        <dbReference type="EMBL" id="CAI4063079.1"/>
    </source>
</evidence>
<evidence type="ECO:0000313" key="2">
    <source>
        <dbReference type="Proteomes" id="UP001162085"/>
    </source>
</evidence>
<gene>
    <name evidence="1" type="primary">SUVZ07G1950</name>
    <name evidence="1" type="ORF">SUVZ_07G1950</name>
</gene>
<proteinExistence type="predicted"/>
<dbReference type="Proteomes" id="UP001162085">
    <property type="component" value="Chromosome 7"/>
</dbReference>
<dbReference type="EMBL" id="OX365934">
    <property type="protein sequence ID" value="CAI4063079.1"/>
    <property type="molecule type" value="Genomic_DNA"/>
</dbReference>
<name>A0ABN8WT53_SACUV</name>